<accession>Q2KBJ4</accession>
<evidence type="ECO:0000313" key="9">
    <source>
        <dbReference type="EMBL" id="ABC89792.1"/>
    </source>
</evidence>
<dbReference type="GO" id="GO:0046872">
    <property type="term" value="F:metal ion binding"/>
    <property type="evidence" value="ECO:0007669"/>
    <property type="project" value="UniProtKB-KW"/>
</dbReference>
<keyword evidence="4" id="KW-0249">Electron transport</keyword>
<dbReference type="HOGENOM" id="CLU_076280_2_2_5"/>
<gene>
    <name evidence="9" type="ordered locus">RHE_CH00981</name>
</gene>
<evidence type="ECO:0000256" key="2">
    <source>
        <dbReference type="ARBA" id="ARBA00022617"/>
    </source>
</evidence>
<keyword evidence="7" id="KW-0812">Transmembrane</keyword>
<dbReference type="PANTHER" id="PTHR33751">
    <property type="entry name" value="CBB3-TYPE CYTOCHROME C OXIDASE SUBUNIT FIXP"/>
    <property type="match status" value="1"/>
</dbReference>
<dbReference type="SUPFAM" id="SSF46626">
    <property type="entry name" value="Cytochrome c"/>
    <property type="match status" value="2"/>
</dbReference>
<feature type="domain" description="Cytochrome c" evidence="8">
    <location>
        <begin position="93"/>
        <end position="170"/>
    </location>
</feature>
<keyword evidence="5 6" id="KW-0408">Iron</keyword>
<dbReference type="EMBL" id="CP000133">
    <property type="protein sequence ID" value="ABC89792.1"/>
    <property type="molecule type" value="Genomic_DNA"/>
</dbReference>
<evidence type="ECO:0000256" key="3">
    <source>
        <dbReference type="ARBA" id="ARBA00022723"/>
    </source>
</evidence>
<evidence type="ECO:0000256" key="6">
    <source>
        <dbReference type="PROSITE-ProRule" id="PRU00433"/>
    </source>
</evidence>
<evidence type="ECO:0000256" key="5">
    <source>
        <dbReference type="ARBA" id="ARBA00023004"/>
    </source>
</evidence>
<evidence type="ECO:0000313" key="10">
    <source>
        <dbReference type="Proteomes" id="UP000001936"/>
    </source>
</evidence>
<evidence type="ECO:0000256" key="1">
    <source>
        <dbReference type="ARBA" id="ARBA00022448"/>
    </source>
</evidence>
<keyword evidence="7" id="KW-1133">Transmembrane helix</keyword>
<keyword evidence="7" id="KW-0472">Membrane</keyword>
<dbReference type="InterPro" id="IPR009056">
    <property type="entry name" value="Cyt_c-like_dom"/>
</dbReference>
<dbReference type="Proteomes" id="UP000001936">
    <property type="component" value="Chromosome"/>
</dbReference>
<dbReference type="KEGG" id="ret:RHE_CH00981"/>
<proteinExistence type="predicted"/>
<keyword evidence="1" id="KW-0813">Transport</keyword>
<keyword evidence="3 6" id="KW-0479">Metal-binding</keyword>
<keyword evidence="2 6" id="KW-0349">Heme</keyword>
<organism evidence="9 10">
    <name type="scientific">Rhizobium etli (strain ATCC 51251 / DSM 11541 / JCM 21823 / NBRC 15573 / CFN 42)</name>
    <dbReference type="NCBI Taxonomy" id="347834"/>
    <lineage>
        <taxon>Bacteria</taxon>
        <taxon>Pseudomonadati</taxon>
        <taxon>Pseudomonadota</taxon>
        <taxon>Alphaproteobacteria</taxon>
        <taxon>Hyphomicrobiales</taxon>
        <taxon>Rhizobiaceae</taxon>
        <taxon>Rhizobium/Agrobacterium group</taxon>
        <taxon>Rhizobium</taxon>
    </lineage>
</organism>
<dbReference type="Gene3D" id="1.10.760.10">
    <property type="entry name" value="Cytochrome c-like domain"/>
    <property type="match status" value="2"/>
</dbReference>
<protein>
    <submittedName>
        <fullName evidence="9">Probable cytochrome-c protein</fullName>
    </submittedName>
</protein>
<dbReference type="InterPro" id="IPR050597">
    <property type="entry name" value="Cytochrome_c_Oxidase_Subunit"/>
</dbReference>
<evidence type="ECO:0000256" key="7">
    <source>
        <dbReference type="SAM" id="Phobius"/>
    </source>
</evidence>
<dbReference type="PROSITE" id="PS51007">
    <property type="entry name" value="CYTC"/>
    <property type="match status" value="2"/>
</dbReference>
<keyword evidence="10" id="KW-1185">Reference proteome</keyword>
<reference evidence="9 10" key="1">
    <citation type="journal article" date="2006" name="Proc. Natl. Acad. Sci. U.S.A.">
        <title>The partitioned Rhizobium etli genome: genetic and metabolic redundancy in seven interacting replicons.</title>
        <authorList>
            <person name="Gonzalez V."/>
            <person name="Santamaria R.I."/>
            <person name="Bustos P."/>
            <person name="Hernandez-Gonzalez I."/>
            <person name="Medrano-Soto A."/>
            <person name="Moreno-Hagelsieb G."/>
            <person name="Janga S.C."/>
            <person name="Ramirez M.A."/>
            <person name="Jimenez-Jacinto V."/>
            <person name="Collado-Vides J."/>
            <person name="Davila G."/>
        </authorList>
    </citation>
    <scope>NUCLEOTIDE SEQUENCE [LARGE SCALE GENOMIC DNA]</scope>
    <source>
        <strain evidence="10">ATCC 51251 / DSM 11541 / JCM 21823 / NBRC 15573 / CFN 42</strain>
    </source>
</reference>
<dbReference type="OrthoDB" id="9808603at2"/>
<dbReference type="PANTHER" id="PTHR33751:SF9">
    <property type="entry name" value="CYTOCHROME C4"/>
    <property type="match status" value="1"/>
</dbReference>
<sequence length="272" mass="29391">MNGDNGDRLTSVRNRWTVTSVLVTAAVFLIALLLGFVLLPRLEAGEQVAGIWDSICRAAGLPRRGEPSETVMPNYKTSLVKITSAVPRGRNEDAIGRGATLAQQCAICHGPTGVSRADSPNLAGQYASVIYKQLRDFKDGVRVNAVMTPFAVKLSERDMQDLAAYYSYLPRLPGFHPGGNPAPRIVVSGAPTRGIAPCGSCHGSIENKLGSPWLEGQSELYLKTQLEAFVSGSRQNDISSQMRNVARAMTPEEIDEAARYYANQPPPYLAAE</sequence>
<feature type="domain" description="Cytochrome c" evidence="8">
    <location>
        <begin position="184"/>
        <end position="265"/>
    </location>
</feature>
<dbReference type="RefSeq" id="WP_011424328.1">
    <property type="nucleotide sequence ID" value="NC_007761.1"/>
</dbReference>
<dbReference type="Pfam" id="PF13442">
    <property type="entry name" value="Cytochrome_CBB3"/>
    <property type="match status" value="1"/>
</dbReference>
<dbReference type="eggNOG" id="COG2863">
    <property type="taxonomic scope" value="Bacteria"/>
</dbReference>
<feature type="transmembrane region" description="Helical" evidence="7">
    <location>
        <begin position="20"/>
        <end position="39"/>
    </location>
</feature>
<dbReference type="InterPro" id="IPR036909">
    <property type="entry name" value="Cyt_c-like_dom_sf"/>
</dbReference>
<evidence type="ECO:0000259" key="8">
    <source>
        <dbReference type="PROSITE" id="PS51007"/>
    </source>
</evidence>
<name>Q2KBJ4_RHIEC</name>
<dbReference type="GO" id="GO:0020037">
    <property type="term" value="F:heme binding"/>
    <property type="evidence" value="ECO:0007669"/>
    <property type="project" value="InterPro"/>
</dbReference>
<dbReference type="AlphaFoldDB" id="Q2KBJ4"/>
<evidence type="ECO:0000256" key="4">
    <source>
        <dbReference type="ARBA" id="ARBA00022982"/>
    </source>
</evidence>
<dbReference type="GO" id="GO:0009055">
    <property type="term" value="F:electron transfer activity"/>
    <property type="evidence" value="ECO:0007669"/>
    <property type="project" value="InterPro"/>
</dbReference>